<dbReference type="CDD" id="cd00093">
    <property type="entry name" value="HTH_XRE"/>
    <property type="match status" value="1"/>
</dbReference>
<proteinExistence type="predicted"/>
<feature type="compositionally biased region" description="Polar residues" evidence="1">
    <location>
        <begin position="126"/>
        <end position="135"/>
    </location>
</feature>
<accession>A0A8J3SBT7</accession>
<dbReference type="InterPro" id="IPR010982">
    <property type="entry name" value="Lambda_DNA-bd_dom_sf"/>
</dbReference>
<evidence type="ECO:0000256" key="1">
    <source>
        <dbReference type="SAM" id="MobiDB-lite"/>
    </source>
</evidence>
<sequence>MSPTSADSRGRDPELNLLGERLRHTRDYLGMSQQYVSEMTGIPRSAVSDIERGTRRVDSLELKKLARLYTRPVSYFLDKEEDADLGEHALAGLPRALVGLTDGDWQEVLSFAEFLKFRRAHEQETNTEQAPSTSRDGNDPASPGTVE</sequence>
<keyword evidence="4" id="KW-1185">Reference proteome</keyword>
<evidence type="ECO:0000313" key="4">
    <source>
        <dbReference type="Proteomes" id="UP000619788"/>
    </source>
</evidence>
<dbReference type="PANTHER" id="PTHR43236:SF1">
    <property type="entry name" value="BLL7220 PROTEIN"/>
    <property type="match status" value="1"/>
</dbReference>
<dbReference type="EMBL" id="BOOJ01000007">
    <property type="protein sequence ID" value="GIH89892.1"/>
    <property type="molecule type" value="Genomic_DNA"/>
</dbReference>
<dbReference type="SMART" id="SM00530">
    <property type="entry name" value="HTH_XRE"/>
    <property type="match status" value="1"/>
</dbReference>
<dbReference type="InterPro" id="IPR001387">
    <property type="entry name" value="Cro/C1-type_HTH"/>
</dbReference>
<name>A0A8J3SBT7_9ACTN</name>
<dbReference type="InterPro" id="IPR052345">
    <property type="entry name" value="Rad_response_metalloprotease"/>
</dbReference>
<dbReference type="Pfam" id="PF01381">
    <property type="entry name" value="HTH_3"/>
    <property type="match status" value="1"/>
</dbReference>
<organism evidence="3 4">
    <name type="scientific">Planobispora siamensis</name>
    <dbReference type="NCBI Taxonomy" id="936338"/>
    <lineage>
        <taxon>Bacteria</taxon>
        <taxon>Bacillati</taxon>
        <taxon>Actinomycetota</taxon>
        <taxon>Actinomycetes</taxon>
        <taxon>Streptosporangiales</taxon>
        <taxon>Streptosporangiaceae</taxon>
        <taxon>Planobispora</taxon>
    </lineage>
</organism>
<comment type="caution">
    <text evidence="3">The sequence shown here is derived from an EMBL/GenBank/DDBJ whole genome shotgun (WGS) entry which is preliminary data.</text>
</comment>
<dbReference type="PROSITE" id="PS50943">
    <property type="entry name" value="HTH_CROC1"/>
    <property type="match status" value="1"/>
</dbReference>
<protein>
    <submittedName>
        <fullName evidence="3">Transcriptional regulator</fullName>
    </submittedName>
</protein>
<dbReference type="RefSeq" id="WP_275424484.1">
    <property type="nucleotide sequence ID" value="NZ_BOOJ01000007.1"/>
</dbReference>
<feature type="domain" description="HTH cro/C1-type" evidence="2">
    <location>
        <begin position="22"/>
        <end position="76"/>
    </location>
</feature>
<feature type="region of interest" description="Disordered" evidence="1">
    <location>
        <begin position="122"/>
        <end position="147"/>
    </location>
</feature>
<dbReference type="Gene3D" id="1.10.260.40">
    <property type="entry name" value="lambda repressor-like DNA-binding domains"/>
    <property type="match status" value="1"/>
</dbReference>
<evidence type="ECO:0000313" key="3">
    <source>
        <dbReference type="EMBL" id="GIH89892.1"/>
    </source>
</evidence>
<gene>
    <name evidence="3" type="ORF">Psi01_05220</name>
</gene>
<evidence type="ECO:0000259" key="2">
    <source>
        <dbReference type="PROSITE" id="PS50943"/>
    </source>
</evidence>
<dbReference type="SUPFAM" id="SSF47413">
    <property type="entry name" value="lambda repressor-like DNA-binding domains"/>
    <property type="match status" value="1"/>
</dbReference>
<dbReference type="AlphaFoldDB" id="A0A8J3SBT7"/>
<reference evidence="3 4" key="1">
    <citation type="submission" date="2021-01" db="EMBL/GenBank/DDBJ databases">
        <title>Whole genome shotgun sequence of Planobispora siamensis NBRC 107568.</title>
        <authorList>
            <person name="Komaki H."/>
            <person name="Tamura T."/>
        </authorList>
    </citation>
    <scope>NUCLEOTIDE SEQUENCE [LARGE SCALE GENOMIC DNA]</scope>
    <source>
        <strain evidence="3 4">NBRC 107568</strain>
    </source>
</reference>
<dbReference type="Proteomes" id="UP000619788">
    <property type="component" value="Unassembled WGS sequence"/>
</dbReference>
<dbReference type="PANTHER" id="PTHR43236">
    <property type="entry name" value="ANTITOXIN HIGA1"/>
    <property type="match status" value="1"/>
</dbReference>
<dbReference type="GO" id="GO:0003677">
    <property type="term" value="F:DNA binding"/>
    <property type="evidence" value="ECO:0007669"/>
    <property type="project" value="InterPro"/>
</dbReference>